<reference evidence="2 3" key="1">
    <citation type="submission" date="2020-08" db="EMBL/GenBank/DDBJ databases">
        <title>Genomic Encyclopedia of Type Strains, Phase IV (KMG-IV): sequencing the most valuable type-strain genomes for metagenomic binning, comparative biology and taxonomic classification.</title>
        <authorList>
            <person name="Goeker M."/>
        </authorList>
    </citation>
    <scope>NUCLEOTIDE SEQUENCE [LARGE SCALE GENOMIC DNA]</scope>
    <source>
        <strain evidence="2 3">DSM 103725</strain>
    </source>
</reference>
<dbReference type="AlphaFoldDB" id="A0A7X0H6N2"/>
<sequence length="121" mass="13547">MPPSEPDFELEEIGRLQIRNRVIFYLSGFVFCATLITIFTPKVLHGWQGAFFLFMAPCSFPLLILSGLVLGGSLRNKRYLTTQLKLCRNQRGLCFKCGYNLTGGVSKTCPECGCWLGQSSK</sequence>
<accession>A0A7X0H6N2</accession>
<comment type="caution">
    <text evidence="2">The sequence shown here is derived from an EMBL/GenBank/DDBJ whole genome shotgun (WGS) entry which is preliminary data.</text>
</comment>
<evidence type="ECO:0000313" key="3">
    <source>
        <dbReference type="Proteomes" id="UP000541810"/>
    </source>
</evidence>
<name>A0A7X0H6N2_9BACT</name>
<evidence type="ECO:0000256" key="1">
    <source>
        <dbReference type="SAM" id="Phobius"/>
    </source>
</evidence>
<keyword evidence="1" id="KW-1133">Transmembrane helix</keyword>
<evidence type="ECO:0000313" key="2">
    <source>
        <dbReference type="EMBL" id="MBB6430219.1"/>
    </source>
</evidence>
<dbReference type="Proteomes" id="UP000541810">
    <property type="component" value="Unassembled WGS sequence"/>
</dbReference>
<keyword evidence="1" id="KW-0812">Transmembrane</keyword>
<feature type="transmembrane region" description="Helical" evidence="1">
    <location>
        <begin position="22"/>
        <end position="44"/>
    </location>
</feature>
<keyword evidence="1" id="KW-0472">Membrane</keyword>
<keyword evidence="3" id="KW-1185">Reference proteome</keyword>
<feature type="transmembrane region" description="Helical" evidence="1">
    <location>
        <begin position="50"/>
        <end position="70"/>
    </location>
</feature>
<protein>
    <submittedName>
        <fullName evidence="2">Uncharacterized protein</fullName>
    </submittedName>
</protein>
<dbReference type="EMBL" id="JACHGY010000001">
    <property type="protein sequence ID" value="MBB6430219.1"/>
    <property type="molecule type" value="Genomic_DNA"/>
</dbReference>
<organism evidence="2 3">
    <name type="scientific">Algisphaera agarilytica</name>
    <dbReference type="NCBI Taxonomy" id="1385975"/>
    <lineage>
        <taxon>Bacteria</taxon>
        <taxon>Pseudomonadati</taxon>
        <taxon>Planctomycetota</taxon>
        <taxon>Phycisphaerae</taxon>
        <taxon>Phycisphaerales</taxon>
        <taxon>Phycisphaeraceae</taxon>
        <taxon>Algisphaera</taxon>
    </lineage>
</organism>
<gene>
    <name evidence="2" type="ORF">HNQ40_002025</name>
</gene>
<proteinExistence type="predicted"/>
<dbReference type="RefSeq" id="WP_184677751.1">
    <property type="nucleotide sequence ID" value="NZ_JACHGY010000001.1"/>
</dbReference>